<evidence type="ECO:0000313" key="4">
    <source>
        <dbReference type="EMBL" id="QQA02277.1"/>
    </source>
</evidence>
<dbReference type="KEGG" id="tper:IWA51_09930"/>
<dbReference type="Gene3D" id="3.30.420.10">
    <property type="entry name" value="Ribonuclease H-like superfamily/Ribonuclease H"/>
    <property type="match status" value="1"/>
</dbReference>
<gene>
    <name evidence="2" type="ORF">IWA51_00780</name>
    <name evidence="3" type="ORF">IWA51_09930</name>
    <name evidence="4" type="ORF">IWA51_11425</name>
</gene>
<organism evidence="3 5">
    <name type="scientific">Treponema peruense</name>
    <dbReference type="NCBI Taxonomy" id="2787628"/>
    <lineage>
        <taxon>Bacteria</taxon>
        <taxon>Pseudomonadati</taxon>
        <taxon>Spirochaetota</taxon>
        <taxon>Spirochaetia</taxon>
        <taxon>Spirochaetales</taxon>
        <taxon>Treponemataceae</taxon>
        <taxon>Treponema</taxon>
    </lineage>
</organism>
<dbReference type="PANTHER" id="PTHR46889:SF4">
    <property type="entry name" value="TRANSPOSASE INSO FOR INSERTION SEQUENCE ELEMENT IS911B-RELATED"/>
    <property type="match status" value="1"/>
</dbReference>
<dbReference type="SUPFAM" id="SSF53098">
    <property type="entry name" value="Ribonuclease H-like"/>
    <property type="match status" value="1"/>
</dbReference>
<dbReference type="Pfam" id="PF13276">
    <property type="entry name" value="HTH_21"/>
    <property type="match status" value="1"/>
</dbReference>
<evidence type="ECO:0000313" key="5">
    <source>
        <dbReference type="Proteomes" id="UP000595224"/>
    </source>
</evidence>
<dbReference type="Pfam" id="PF00665">
    <property type="entry name" value="rve"/>
    <property type="match status" value="1"/>
</dbReference>
<dbReference type="InterPro" id="IPR048020">
    <property type="entry name" value="Transpos_IS3"/>
</dbReference>
<dbReference type="KEGG" id="tper:IWA51_00780"/>
<dbReference type="Proteomes" id="UP000595224">
    <property type="component" value="Chromosome"/>
</dbReference>
<dbReference type="InterPro" id="IPR012337">
    <property type="entry name" value="RNaseH-like_sf"/>
</dbReference>
<dbReference type="AlphaFoldDB" id="A0A7T3RFQ4"/>
<evidence type="ECO:0000313" key="2">
    <source>
        <dbReference type="EMBL" id="QQA02185.1"/>
    </source>
</evidence>
<protein>
    <submittedName>
        <fullName evidence="3">IS3 family transposase</fullName>
    </submittedName>
</protein>
<dbReference type="EMBL" id="CP064936">
    <property type="protein sequence ID" value="QQA02185.1"/>
    <property type="molecule type" value="Genomic_DNA"/>
</dbReference>
<dbReference type="PANTHER" id="PTHR46889">
    <property type="entry name" value="TRANSPOSASE INSF FOR INSERTION SEQUENCE IS3B-RELATED"/>
    <property type="match status" value="1"/>
</dbReference>
<dbReference type="NCBIfam" id="NF033516">
    <property type="entry name" value="transpos_IS3"/>
    <property type="match status" value="1"/>
</dbReference>
<evidence type="ECO:0000259" key="1">
    <source>
        <dbReference type="PROSITE" id="PS50994"/>
    </source>
</evidence>
<dbReference type="EMBL" id="CP064936">
    <property type="protein sequence ID" value="QQA02277.1"/>
    <property type="molecule type" value="Genomic_DNA"/>
</dbReference>
<proteinExistence type="predicted"/>
<dbReference type="InterPro" id="IPR050900">
    <property type="entry name" value="Transposase_IS3/IS150/IS904"/>
</dbReference>
<dbReference type="InterPro" id="IPR036397">
    <property type="entry name" value="RNaseH_sf"/>
</dbReference>
<reference evidence="3 5" key="1">
    <citation type="submission" date="2020-11" db="EMBL/GenBank/DDBJ databases">
        <title>Treponema Peruensis nv. sp., first commensal Treponema isolated from human feces.</title>
        <authorList>
            <person name="Belkhou C."/>
            <person name="Raes J."/>
        </authorList>
    </citation>
    <scope>NUCLEOTIDE SEQUENCE [LARGE SCALE GENOMIC DNA]</scope>
    <source>
        <strain evidence="3 5">RCC2812</strain>
    </source>
</reference>
<keyword evidence="5" id="KW-1185">Reference proteome</keyword>
<dbReference type="KEGG" id="tper:IWA51_11425"/>
<sequence>MRLRSNLVEPAYKVLSISRQCRLLGISRSRYYYEPGPGHDEKDFNLLVKIKEVQIEHPYYGYRRIWREINKNGGDTTETTVRRVMRRFGITAVFPGKNLSKACKYHKKYPYLLKNKVIRYPNQVWSTDITYIKLPTGNVYLMAIIDWFSRKVLSWRVFNTMDAMQYANLLRETIEEYGCPAIFNTDQGSQFTSDVFIKVLVDYDIQISMDGKDRALDNIRIERLWRSLKYEDIYLKRYETMKDLKAGINAYFNFYNTARFHQSLDYNVPDEMYKCFQYNELERKRAA</sequence>
<dbReference type="EMBL" id="CP064936">
    <property type="protein sequence ID" value="QQA02266.1"/>
    <property type="molecule type" value="Genomic_DNA"/>
</dbReference>
<dbReference type="GO" id="GO:0003676">
    <property type="term" value="F:nucleic acid binding"/>
    <property type="evidence" value="ECO:0007669"/>
    <property type="project" value="InterPro"/>
</dbReference>
<dbReference type="PROSITE" id="PS50994">
    <property type="entry name" value="INTEGRASE"/>
    <property type="match status" value="1"/>
</dbReference>
<dbReference type="InterPro" id="IPR001584">
    <property type="entry name" value="Integrase_cat-core"/>
</dbReference>
<dbReference type="GO" id="GO:0015074">
    <property type="term" value="P:DNA integration"/>
    <property type="evidence" value="ECO:0007669"/>
    <property type="project" value="InterPro"/>
</dbReference>
<evidence type="ECO:0000313" key="3">
    <source>
        <dbReference type="EMBL" id="QQA02266.1"/>
    </source>
</evidence>
<name>A0A7T3RFQ4_9SPIR</name>
<feature type="domain" description="Integrase catalytic" evidence="1">
    <location>
        <begin position="117"/>
        <end position="277"/>
    </location>
</feature>
<accession>A0A7T3RFQ4</accession>
<dbReference type="InterPro" id="IPR025948">
    <property type="entry name" value="HTH-like_dom"/>
</dbReference>